<keyword evidence="3" id="KW-0614">Plasmid</keyword>
<accession>A0ABN4XDB6</accession>
<keyword evidence="1" id="KW-1133">Transmembrane helix</keyword>
<dbReference type="InterPro" id="IPR009936">
    <property type="entry name" value="DUF1468"/>
</dbReference>
<sequence>MSLSRDSVTGILLLVICALLWYATTTFDSDPMGMTTGMPATEMPRLVIGVIAMLSLALTVQGLSPKNKTRFGAVAWQVPVTAIILGAIAVLLSTIGLPLGFFIVCTVIPILWGSRRYVAIVLFALATPIAIYVIFQLLLSVRLPLGPLAALGL</sequence>
<reference evidence="3 4" key="1">
    <citation type="submission" date="2017-01" db="EMBL/GenBank/DDBJ databases">
        <title>The complete genome sequence of a sulfur-oxidizing marine bacterium Thioclava sp. 25B10_4T.</title>
        <authorList>
            <person name="Liu Y."/>
            <person name="Lai Q."/>
            <person name="Shao Z."/>
        </authorList>
    </citation>
    <scope>NUCLEOTIDE SEQUENCE [LARGE SCALE GENOMIC DNA]</scope>
    <source>
        <strain evidence="3 4">25B10_4</strain>
        <plasmid evidence="3 4">unnamed1</plasmid>
    </source>
</reference>
<feature type="transmembrane region" description="Helical" evidence="1">
    <location>
        <begin position="43"/>
        <end position="63"/>
    </location>
</feature>
<name>A0ABN4XDB6_9RHOB</name>
<dbReference type="Pfam" id="PF07331">
    <property type="entry name" value="TctB"/>
    <property type="match status" value="1"/>
</dbReference>
<keyword evidence="4" id="KW-1185">Reference proteome</keyword>
<evidence type="ECO:0000313" key="4">
    <source>
        <dbReference type="Proteomes" id="UP000185622"/>
    </source>
</evidence>
<protein>
    <recommendedName>
        <fullName evidence="2">DUF1468 domain-containing protein</fullName>
    </recommendedName>
</protein>
<feature type="transmembrane region" description="Helical" evidence="1">
    <location>
        <begin position="117"/>
        <end position="139"/>
    </location>
</feature>
<evidence type="ECO:0000259" key="2">
    <source>
        <dbReference type="Pfam" id="PF07331"/>
    </source>
</evidence>
<organism evidence="3 4">
    <name type="scientific">Thioclava nitratireducens</name>
    <dbReference type="NCBI Taxonomy" id="1915078"/>
    <lineage>
        <taxon>Bacteria</taxon>
        <taxon>Pseudomonadati</taxon>
        <taxon>Pseudomonadota</taxon>
        <taxon>Alphaproteobacteria</taxon>
        <taxon>Rhodobacterales</taxon>
        <taxon>Paracoccaceae</taxon>
        <taxon>Thioclava</taxon>
    </lineage>
</organism>
<dbReference type="Proteomes" id="UP000185622">
    <property type="component" value="Plasmid unnamed1"/>
</dbReference>
<feature type="transmembrane region" description="Helical" evidence="1">
    <location>
        <begin position="83"/>
        <end position="111"/>
    </location>
</feature>
<keyword evidence="1" id="KW-0812">Transmembrane</keyword>
<dbReference type="EMBL" id="CP019438">
    <property type="protein sequence ID" value="AQS50135.1"/>
    <property type="molecule type" value="Genomic_DNA"/>
</dbReference>
<feature type="domain" description="DUF1468" evidence="2">
    <location>
        <begin position="8"/>
        <end position="144"/>
    </location>
</feature>
<gene>
    <name evidence="3" type="ORF">BMG03_19690</name>
</gene>
<evidence type="ECO:0000313" key="3">
    <source>
        <dbReference type="EMBL" id="AQS50135.1"/>
    </source>
</evidence>
<proteinExistence type="predicted"/>
<dbReference type="RefSeq" id="WP_075777536.1">
    <property type="nucleotide sequence ID" value="NZ_CP019438.1"/>
</dbReference>
<feature type="transmembrane region" description="Helical" evidence="1">
    <location>
        <begin position="7"/>
        <end position="23"/>
    </location>
</feature>
<geneLocation type="plasmid" evidence="3 4">
    <name>unnamed1</name>
</geneLocation>
<evidence type="ECO:0000256" key="1">
    <source>
        <dbReference type="SAM" id="Phobius"/>
    </source>
</evidence>
<keyword evidence="1" id="KW-0472">Membrane</keyword>